<accession>A0A168KKI5</accession>
<evidence type="ECO:0000313" key="1">
    <source>
        <dbReference type="EMBL" id="SAL94837.1"/>
    </source>
</evidence>
<dbReference type="AlphaFoldDB" id="A0A168KKI5"/>
<dbReference type="OrthoDB" id="2287906at2759"/>
<gene>
    <name evidence="1" type="primary">ABSGL_00127.1 scaffold 298</name>
</gene>
<dbReference type="Proteomes" id="UP000078561">
    <property type="component" value="Unassembled WGS sequence"/>
</dbReference>
<keyword evidence="2" id="KW-1185">Reference proteome</keyword>
<reference evidence="1" key="1">
    <citation type="submission" date="2016-04" db="EMBL/GenBank/DDBJ databases">
        <authorList>
            <person name="Evans L.H."/>
            <person name="Alamgir A."/>
            <person name="Owens N."/>
            <person name="Weber N.D."/>
            <person name="Virtaneva K."/>
            <person name="Barbian K."/>
            <person name="Babar A."/>
            <person name="Rosenke K."/>
        </authorList>
    </citation>
    <scope>NUCLEOTIDE SEQUENCE [LARGE SCALE GENOMIC DNA]</scope>
    <source>
        <strain evidence="1">CBS 101.48</strain>
    </source>
</reference>
<dbReference type="EMBL" id="LT550008">
    <property type="protein sequence ID" value="SAL94837.1"/>
    <property type="molecule type" value="Genomic_DNA"/>
</dbReference>
<dbReference type="InParanoid" id="A0A168KKI5"/>
<name>A0A168KKI5_ABSGL</name>
<sequence>MIAARPRMDKWRCKRYELGDSDFPEDPAAVDFFAVWYTVNGNQGGINGASQGESFCFMEVKPSIRQRVIGHMVPKAGLWRRPIWKRGICSLQKGDHPYLGFYHWGPPGEYRIRSSNPSAEGGSINASDWSSYKVAVDDTLLKREETSALSMSEGVYNFCKIGAEATLQQFISDQILLTTVFTLCDVPNNQGYGSSGLSTEKIAS</sequence>
<proteinExistence type="predicted"/>
<evidence type="ECO:0000313" key="2">
    <source>
        <dbReference type="Proteomes" id="UP000078561"/>
    </source>
</evidence>
<protein>
    <submittedName>
        <fullName evidence="1">Uncharacterized protein</fullName>
    </submittedName>
</protein>
<organism evidence="1">
    <name type="scientific">Absidia glauca</name>
    <name type="common">Pin mould</name>
    <dbReference type="NCBI Taxonomy" id="4829"/>
    <lineage>
        <taxon>Eukaryota</taxon>
        <taxon>Fungi</taxon>
        <taxon>Fungi incertae sedis</taxon>
        <taxon>Mucoromycota</taxon>
        <taxon>Mucoromycotina</taxon>
        <taxon>Mucoromycetes</taxon>
        <taxon>Mucorales</taxon>
        <taxon>Cunninghamellaceae</taxon>
        <taxon>Absidia</taxon>
    </lineage>
</organism>